<accession>A0A6N3BQG7</accession>
<dbReference type="EMBL" id="CACRUT010000013">
    <property type="protein sequence ID" value="VYU04858.1"/>
    <property type="molecule type" value="Genomic_DNA"/>
</dbReference>
<keyword evidence="1" id="KW-0732">Signal</keyword>
<sequence>MRKKNFLMLLGLAGLGLTAQAQVIATLGFEDGDQFYHHKDSAQFADFYGDHINLQPGDVWNEKCEEAYSGTYALEANNSNTVQGSQWFRGLKLRYLPIEEGKSYRVSFWVKANKTFTMADGGDPINTAIKSSLSIGRENLEAPLMSQSGTQYYYDWKDGIMTGDWRRLSFVAYNSGKAVQDKFFDQFDDNIKDIIVNDPNDPSKNDTIWWKGDDTSFPNTYFLTINMYNPGRYLLDDIKIEEATMAGCTYNYDAIRVDFGYPTNAAQLASASTDPIGVHLLPNSYVKVMNGDQEMEVASVELKQDGYMYIFMANEIDEDESADMKVSFTPDAECPLIYTTDQRPSMDVESEMKVLPFTSEAIYYDETIEEMSYLMDGPNFLSSVPEDHSFELDPATFNEVQVNYDRAVSTEIASVLLMQNGVQVADLYSSTVVSEDDPNTLVVSVGTLENGEYQLVVSNVTNAVSGFEALQSQTINFSVGPDLNPGTSEVIYSAAKDFATYANGTFPKGWLSNDNGTIHQYGVTETGEVWNYNWGGNIGGGGCRLQGPYTGDFNGMGLYWRATNSTVGTATYGEQVKDYVMPDGTLDPEMDPGVALHLTPRKYQVSFRMAAWKGFADGTFPKYDFSLEKIDLNNPDAEGEVVARFNGVEAKPSVEGAQNVPVTGTALSTTEFTVAEEGYYMLKFSCLSEGGFHEFLLGAVELISKPSDAAYYKAQLAAAIDSATVVATGVENEIYNGTTKAALAEALEAAKNGTFNSPSAIEEINAKLYDLCGKMLARQANVDSYDVDMQTLRDNMAKIDPASKYVMADEYIEGENLLKEYDGVSSLDLEDEALSEAIEKLEDIAAKVGNIQSCVDALTYRLTKFATMAEKLGAEPASLITDAQNALDDDDDLAASLAYHSRQTLYKILGETGKITDEMKDTLYSETETDETTATGYKVLASGVDLTGFVKNPNFYSYISVANDSVNSENTPGWNVLEGKPIVTVDGSWGANENKAVADNRLHGYQMEYKICQTLTDLPVGIYDVLFDTRTYKNSACYFDAVNDETGVPDKYIWAVTSDAPNDTIRVLFEGCDIKYETGWGGAPTLIPNVTVKEGTVLTIGIAEKYVSGKNFCLKDESGQWYDAGPEAGDQGNWQTQTMADDARLFFKAPLEGYDYAKAYADNIDDVKVAEAVSYEYYTVDGMKLERPMKGVNLVKIHRADGTTDVKKVIVK</sequence>
<evidence type="ECO:0000313" key="2">
    <source>
        <dbReference type="EMBL" id="VYU04858.1"/>
    </source>
</evidence>
<dbReference type="Gene3D" id="2.60.120.260">
    <property type="entry name" value="Galactose-binding domain-like"/>
    <property type="match status" value="1"/>
</dbReference>
<reference evidence="2" key="1">
    <citation type="submission" date="2019-11" db="EMBL/GenBank/DDBJ databases">
        <authorList>
            <person name="Feng L."/>
        </authorList>
    </citation>
    <scope>NUCLEOTIDE SEQUENCE</scope>
    <source>
        <strain evidence="2">PclaraLFYP37</strain>
    </source>
</reference>
<protein>
    <submittedName>
        <fullName evidence="2">Uncharacterized protein</fullName>
    </submittedName>
</protein>
<gene>
    <name evidence="2" type="ORF">PCLFYP37_01775</name>
</gene>
<dbReference type="RefSeq" id="WP_412441671.1">
    <property type="nucleotide sequence ID" value="NZ_CACRUT010000013.1"/>
</dbReference>
<organism evidence="2">
    <name type="scientific">Paraprevotella clara</name>
    <dbReference type="NCBI Taxonomy" id="454154"/>
    <lineage>
        <taxon>Bacteria</taxon>
        <taxon>Pseudomonadati</taxon>
        <taxon>Bacteroidota</taxon>
        <taxon>Bacteroidia</taxon>
        <taxon>Bacteroidales</taxon>
        <taxon>Prevotellaceae</taxon>
        <taxon>Paraprevotella</taxon>
    </lineage>
</organism>
<evidence type="ECO:0000256" key="1">
    <source>
        <dbReference type="SAM" id="SignalP"/>
    </source>
</evidence>
<feature type="chain" id="PRO_5026885224" evidence="1">
    <location>
        <begin position="22"/>
        <end position="1212"/>
    </location>
</feature>
<feature type="signal peptide" evidence="1">
    <location>
        <begin position="1"/>
        <end position="21"/>
    </location>
</feature>
<proteinExistence type="predicted"/>
<dbReference type="AlphaFoldDB" id="A0A6N3BQG7"/>
<name>A0A6N3BQG7_9BACT</name>